<evidence type="ECO:0000313" key="1">
    <source>
        <dbReference type="EMBL" id="WMV54731.1"/>
    </source>
</evidence>
<reference evidence="1" key="1">
    <citation type="submission" date="2023-08" db="EMBL/GenBank/DDBJ databases">
        <title>A de novo genome assembly of Solanum verrucosum Schlechtendal, a Mexican diploid species geographically isolated from the other diploid A-genome species in potato relatives.</title>
        <authorList>
            <person name="Hosaka K."/>
        </authorList>
    </citation>
    <scope>NUCLEOTIDE SEQUENCE</scope>
    <source>
        <tissue evidence="1">Young leaves</tissue>
    </source>
</reference>
<gene>
    <name evidence="1" type="ORF">MTR67_048116</name>
</gene>
<dbReference type="EMBL" id="CP133622">
    <property type="protein sequence ID" value="WMV54731.1"/>
    <property type="molecule type" value="Genomic_DNA"/>
</dbReference>
<dbReference type="AlphaFoldDB" id="A0AAF0V108"/>
<keyword evidence="2" id="KW-1185">Reference proteome</keyword>
<organism evidence="1 2">
    <name type="scientific">Solanum verrucosum</name>
    <dbReference type="NCBI Taxonomy" id="315347"/>
    <lineage>
        <taxon>Eukaryota</taxon>
        <taxon>Viridiplantae</taxon>
        <taxon>Streptophyta</taxon>
        <taxon>Embryophyta</taxon>
        <taxon>Tracheophyta</taxon>
        <taxon>Spermatophyta</taxon>
        <taxon>Magnoliopsida</taxon>
        <taxon>eudicotyledons</taxon>
        <taxon>Gunneridae</taxon>
        <taxon>Pentapetalae</taxon>
        <taxon>asterids</taxon>
        <taxon>lamiids</taxon>
        <taxon>Solanales</taxon>
        <taxon>Solanaceae</taxon>
        <taxon>Solanoideae</taxon>
        <taxon>Solaneae</taxon>
        <taxon>Solanum</taxon>
    </lineage>
</organism>
<proteinExistence type="predicted"/>
<name>A0AAF0V108_SOLVR</name>
<sequence>MALFTLSPILSLHVQGLGIKVYFYSYYVGLGCLFMGQGRFIEYASEKMKIHGKNYHIHDLEVVVVVSY</sequence>
<evidence type="ECO:0000313" key="2">
    <source>
        <dbReference type="Proteomes" id="UP001234989"/>
    </source>
</evidence>
<accession>A0AAF0V108</accession>
<protein>
    <submittedName>
        <fullName evidence="1">Uncharacterized protein</fullName>
    </submittedName>
</protein>
<dbReference type="Proteomes" id="UP001234989">
    <property type="component" value="Chromosome 11"/>
</dbReference>